<reference evidence="3" key="1">
    <citation type="journal article" date="2014" name="Proc. Natl. Acad. Sci. U.S.A.">
        <title>Extensive sampling of basidiomycete genomes demonstrates inadequacy of the white-rot/brown-rot paradigm for wood decay fungi.</title>
        <authorList>
            <person name="Riley R."/>
            <person name="Salamov A.A."/>
            <person name="Brown D.W."/>
            <person name="Nagy L.G."/>
            <person name="Floudas D."/>
            <person name="Held B.W."/>
            <person name="Levasseur A."/>
            <person name="Lombard V."/>
            <person name="Morin E."/>
            <person name="Otillar R."/>
            <person name="Lindquist E.A."/>
            <person name="Sun H."/>
            <person name="LaButti K.M."/>
            <person name="Schmutz J."/>
            <person name="Jabbour D."/>
            <person name="Luo H."/>
            <person name="Baker S.E."/>
            <person name="Pisabarro A.G."/>
            <person name="Walton J.D."/>
            <person name="Blanchette R.A."/>
            <person name="Henrissat B."/>
            <person name="Martin F."/>
            <person name="Cullen D."/>
            <person name="Hibbett D.S."/>
            <person name="Grigoriev I.V."/>
        </authorList>
    </citation>
    <scope>NUCLEOTIDE SEQUENCE [LARGE SCALE GENOMIC DNA]</scope>
    <source>
        <strain evidence="3">FD-172 SS1</strain>
    </source>
</reference>
<keyword evidence="3" id="KW-1185">Reference proteome</keyword>
<feature type="compositionally biased region" description="Polar residues" evidence="1">
    <location>
        <begin position="60"/>
        <end position="90"/>
    </location>
</feature>
<protein>
    <submittedName>
        <fullName evidence="2">Uncharacterized protein</fullName>
    </submittedName>
</protein>
<evidence type="ECO:0000313" key="3">
    <source>
        <dbReference type="Proteomes" id="UP000027195"/>
    </source>
</evidence>
<organism evidence="2 3">
    <name type="scientific">Botryobasidium botryosum (strain FD-172 SS1)</name>
    <dbReference type="NCBI Taxonomy" id="930990"/>
    <lineage>
        <taxon>Eukaryota</taxon>
        <taxon>Fungi</taxon>
        <taxon>Dikarya</taxon>
        <taxon>Basidiomycota</taxon>
        <taxon>Agaricomycotina</taxon>
        <taxon>Agaricomycetes</taxon>
        <taxon>Cantharellales</taxon>
        <taxon>Botryobasidiaceae</taxon>
        <taxon>Botryobasidium</taxon>
    </lineage>
</organism>
<evidence type="ECO:0000313" key="2">
    <source>
        <dbReference type="EMBL" id="KDQ05735.1"/>
    </source>
</evidence>
<proteinExistence type="predicted"/>
<dbReference type="EMBL" id="KL198196">
    <property type="protein sequence ID" value="KDQ05735.1"/>
    <property type="molecule type" value="Genomic_DNA"/>
</dbReference>
<dbReference type="InParanoid" id="A0A067LU27"/>
<dbReference type="AlphaFoldDB" id="A0A067LU27"/>
<evidence type="ECO:0000256" key="1">
    <source>
        <dbReference type="SAM" id="MobiDB-lite"/>
    </source>
</evidence>
<dbReference type="HOGENOM" id="CLU_1371984_0_0_1"/>
<accession>A0A067LU27</accession>
<sequence>MYNMGGNGKLALNRQLWVLCRVSNICTTGYKWRKGKKVLAVRAGQSVLQGGYSIETVSTAHESQSGNPIGNPTRNPIGNPTRNPIGNPISNPKAGIPKQESQSRNPRPGILKWESNWESHQEYQRVNAKVWITGAISKQKSKSRNPSWNLKAGIPKLKSQSENPSGNLKAGIPKWESQSRNLSGNHKVGILKWESQQEF</sequence>
<feature type="region of interest" description="Disordered" evidence="1">
    <location>
        <begin position="138"/>
        <end position="187"/>
    </location>
</feature>
<gene>
    <name evidence="2" type="ORF">BOTBODRAFT_49729</name>
</gene>
<name>A0A067LU27_BOTB1</name>
<dbReference type="Proteomes" id="UP000027195">
    <property type="component" value="Unassembled WGS sequence"/>
</dbReference>
<feature type="region of interest" description="Disordered" evidence="1">
    <location>
        <begin position="60"/>
        <end position="110"/>
    </location>
</feature>